<feature type="transmembrane region" description="Helical" evidence="1">
    <location>
        <begin position="90"/>
        <end position="111"/>
    </location>
</feature>
<proteinExistence type="predicted"/>
<feature type="transmembrane region" description="Helical" evidence="1">
    <location>
        <begin position="12"/>
        <end position="34"/>
    </location>
</feature>
<evidence type="ECO:0000313" key="2">
    <source>
        <dbReference type="EMBL" id="TGY13155.1"/>
    </source>
</evidence>
<accession>A0A4S2BGB5</accession>
<name>A0A4S2BGB5_9LACO</name>
<dbReference type="Pfam" id="PF11457">
    <property type="entry name" value="DUF3021"/>
    <property type="match status" value="1"/>
</dbReference>
<dbReference type="AlphaFoldDB" id="A0A4S2BGB5"/>
<feature type="transmembrane region" description="Helical" evidence="1">
    <location>
        <begin position="40"/>
        <end position="57"/>
    </location>
</feature>
<reference evidence="2 3" key="1">
    <citation type="submission" date="2019-04" db="EMBL/GenBank/DDBJ databases">
        <title>Microbes associate with the intestines of laboratory mice.</title>
        <authorList>
            <person name="Navarre W."/>
            <person name="Wong E."/>
            <person name="Huang K."/>
            <person name="Tropini C."/>
            <person name="Ng K."/>
            <person name="Yu B."/>
        </authorList>
    </citation>
    <scope>NUCLEOTIDE SEQUENCE [LARGE SCALE GENOMIC DNA]</scope>
    <source>
        <strain evidence="2 3">NM61_E11</strain>
    </source>
</reference>
<keyword evidence="1" id="KW-0812">Transmembrane</keyword>
<dbReference type="Proteomes" id="UP000309117">
    <property type="component" value="Unassembled WGS sequence"/>
</dbReference>
<dbReference type="RefSeq" id="WP_004045651.1">
    <property type="nucleotide sequence ID" value="NZ_AQFR02000003.1"/>
</dbReference>
<organism evidence="2 3">
    <name type="scientific">Lactobacillus intestinalis</name>
    <dbReference type="NCBI Taxonomy" id="151781"/>
    <lineage>
        <taxon>Bacteria</taxon>
        <taxon>Bacillati</taxon>
        <taxon>Bacillota</taxon>
        <taxon>Bacilli</taxon>
        <taxon>Lactobacillales</taxon>
        <taxon>Lactobacillaceae</taxon>
        <taxon>Lactobacillus</taxon>
    </lineage>
</organism>
<dbReference type="EMBL" id="SRYV01000013">
    <property type="protein sequence ID" value="TGY13155.1"/>
    <property type="molecule type" value="Genomic_DNA"/>
</dbReference>
<keyword evidence="1" id="KW-1133">Transmembrane helix</keyword>
<gene>
    <name evidence="2" type="ORF">E5351_07815</name>
</gene>
<keyword evidence="1" id="KW-0472">Membrane</keyword>
<sequence length="130" mass="14861">MKWFGKCVDYFFTGMGFGAISYVCILTFLYPGIAPTIRETTSVLIISGFIGLISMIFETDLPMSIAIIIHFVGTFCLFLAMALINPRWVINISTIVVFVLIYVIIWLICLLEQKKTVNRINDRIKKRNLK</sequence>
<evidence type="ECO:0000256" key="1">
    <source>
        <dbReference type="SAM" id="Phobius"/>
    </source>
</evidence>
<dbReference type="InterPro" id="IPR021560">
    <property type="entry name" value="DUF3021"/>
</dbReference>
<comment type="caution">
    <text evidence="2">The sequence shown here is derived from an EMBL/GenBank/DDBJ whole genome shotgun (WGS) entry which is preliminary data.</text>
</comment>
<feature type="transmembrane region" description="Helical" evidence="1">
    <location>
        <begin position="64"/>
        <end position="84"/>
    </location>
</feature>
<protein>
    <submittedName>
        <fullName evidence="2">DUF3021 domain-containing protein</fullName>
    </submittedName>
</protein>
<evidence type="ECO:0000313" key="3">
    <source>
        <dbReference type="Proteomes" id="UP000309117"/>
    </source>
</evidence>